<accession>A0A1E5T4E4</accession>
<proteinExistence type="predicted"/>
<dbReference type="OrthoDB" id="1524475at2"/>
<keyword evidence="3" id="KW-1185">Reference proteome</keyword>
<dbReference type="EMBL" id="MDGQ01000003">
    <property type="protein sequence ID" value="OEK06263.1"/>
    <property type="molecule type" value="Genomic_DNA"/>
</dbReference>
<dbReference type="SUPFAM" id="SSF46785">
    <property type="entry name" value="Winged helix' DNA-binding domain"/>
    <property type="match status" value="1"/>
</dbReference>
<dbReference type="STRING" id="1563681.BFP71_00885"/>
<sequence length="107" mass="12218">MKGTHLGEFEELVLLTCALLINSAYSVTIGAEIEEQTGRTITLSTVHTALYRLEKKGYLESYMGGTTGERGGRRKRLYRITASGFEVLNQAKDMRNRMWDMMPDYKF</sequence>
<name>A0A1E5T4E4_9BACT</name>
<dbReference type="Proteomes" id="UP000095552">
    <property type="component" value="Unassembled WGS sequence"/>
</dbReference>
<dbReference type="Pfam" id="PF03551">
    <property type="entry name" value="PadR"/>
    <property type="match status" value="1"/>
</dbReference>
<dbReference type="RefSeq" id="WP_069833575.1">
    <property type="nucleotide sequence ID" value="NZ_MDGQ01000003.1"/>
</dbReference>
<gene>
    <name evidence="2" type="ORF">BFP71_00885</name>
</gene>
<evidence type="ECO:0000313" key="2">
    <source>
        <dbReference type="EMBL" id="OEK06263.1"/>
    </source>
</evidence>
<dbReference type="InterPro" id="IPR036388">
    <property type="entry name" value="WH-like_DNA-bd_sf"/>
</dbReference>
<reference evidence="2 3" key="1">
    <citation type="submission" date="2016-08" db="EMBL/GenBank/DDBJ databases">
        <title>Draft genome of Fabibacter sp. strain SK-8.</title>
        <authorList>
            <person name="Wong S.-K."/>
            <person name="Hamasaki K."/>
            <person name="Yoshizawa S."/>
        </authorList>
    </citation>
    <scope>NUCLEOTIDE SEQUENCE [LARGE SCALE GENOMIC DNA]</scope>
    <source>
        <strain evidence="2 3">SK-8</strain>
    </source>
</reference>
<organism evidence="2 3">
    <name type="scientific">Roseivirga misakiensis</name>
    <dbReference type="NCBI Taxonomy" id="1563681"/>
    <lineage>
        <taxon>Bacteria</taxon>
        <taxon>Pseudomonadati</taxon>
        <taxon>Bacteroidota</taxon>
        <taxon>Cytophagia</taxon>
        <taxon>Cytophagales</taxon>
        <taxon>Roseivirgaceae</taxon>
        <taxon>Roseivirga</taxon>
    </lineage>
</organism>
<dbReference type="InterPro" id="IPR005149">
    <property type="entry name" value="Tscrpt_reg_PadR_N"/>
</dbReference>
<feature type="domain" description="Transcription regulator PadR N-terminal" evidence="1">
    <location>
        <begin position="23"/>
        <end position="89"/>
    </location>
</feature>
<comment type="caution">
    <text evidence="2">The sequence shown here is derived from an EMBL/GenBank/DDBJ whole genome shotgun (WGS) entry which is preliminary data.</text>
</comment>
<protein>
    <submittedName>
        <fullName evidence="2">PadR family transcriptional regulator</fullName>
    </submittedName>
</protein>
<dbReference type="Gene3D" id="1.10.10.10">
    <property type="entry name" value="Winged helix-like DNA-binding domain superfamily/Winged helix DNA-binding domain"/>
    <property type="match status" value="1"/>
</dbReference>
<dbReference type="AlphaFoldDB" id="A0A1E5T4E4"/>
<evidence type="ECO:0000313" key="3">
    <source>
        <dbReference type="Proteomes" id="UP000095552"/>
    </source>
</evidence>
<evidence type="ECO:0000259" key="1">
    <source>
        <dbReference type="Pfam" id="PF03551"/>
    </source>
</evidence>
<dbReference type="InterPro" id="IPR036390">
    <property type="entry name" value="WH_DNA-bd_sf"/>
</dbReference>